<reference evidence="3 4" key="1">
    <citation type="submission" date="2019-08" db="EMBL/GenBank/DDBJ databases">
        <title>A chromosome-level genome assembly, high-density linkage maps, and genome scans reveal the genomic architecture of hybrid incompatibilities underlying speciation via character displacement in darters (Percidae: Etheostominae).</title>
        <authorList>
            <person name="Moran R.L."/>
            <person name="Catchen J.M."/>
            <person name="Fuller R.C."/>
        </authorList>
    </citation>
    <scope>NUCLEOTIDE SEQUENCE [LARGE SCALE GENOMIC DNA]</scope>
    <source>
        <strain evidence="3">EspeVRDwgs_2016</strain>
        <tissue evidence="3">Muscle</tissue>
    </source>
</reference>
<dbReference type="Pfam" id="PF00059">
    <property type="entry name" value="Lectin_C"/>
    <property type="match status" value="3"/>
</dbReference>
<dbReference type="PROSITE" id="PS50041">
    <property type="entry name" value="C_TYPE_LECTIN_2"/>
    <property type="match status" value="3"/>
</dbReference>
<sequence>MNAVFISTSRREEITRSKMQGSLFLFILMGQCSFFTCHLYKYHFIEKRMTWSDARKYCREAYTDLATVSNMSDTKRLRNSARNQNEAWIGLVNLPGANWKWHWSLPGVEFNETEAKEKWEDETQNEHSDENCGFIRKDLKWGQRPCKNIGPFICYDDWQDAQNYCRDKHTDLVSGLNQLEDEELRKKITSQWNLIHIGLFRDSWSWSDNSGFSFRHWDQQFKQSDNEKCAVTMLDEKGRWKAEDCGGKKNFFCYEDKVILINQKKTWVDALYYCREHHRDLVSITNLDQQRWVQEKSKKADSPYVWLGLRYTCTLDFWFWVSDEVVSYENWDSQKT</sequence>
<dbReference type="InterPro" id="IPR001304">
    <property type="entry name" value="C-type_lectin-like"/>
</dbReference>
<dbReference type="InterPro" id="IPR016187">
    <property type="entry name" value="CTDL_fold"/>
</dbReference>
<dbReference type="Proteomes" id="UP000327493">
    <property type="component" value="Chromosome 19"/>
</dbReference>
<evidence type="ECO:0000259" key="2">
    <source>
        <dbReference type="PROSITE" id="PS50041"/>
    </source>
</evidence>
<dbReference type="InterPro" id="IPR016186">
    <property type="entry name" value="C-type_lectin-like/link_sf"/>
</dbReference>
<proteinExistence type="predicted"/>
<accession>A0A5J5CP73</accession>
<keyword evidence="1" id="KW-1133">Transmembrane helix</keyword>
<dbReference type="SUPFAM" id="SSF56436">
    <property type="entry name" value="C-type lectin-like"/>
    <property type="match status" value="3"/>
</dbReference>
<organism evidence="3 4">
    <name type="scientific">Etheostoma spectabile</name>
    <name type="common">orangethroat darter</name>
    <dbReference type="NCBI Taxonomy" id="54343"/>
    <lineage>
        <taxon>Eukaryota</taxon>
        <taxon>Metazoa</taxon>
        <taxon>Chordata</taxon>
        <taxon>Craniata</taxon>
        <taxon>Vertebrata</taxon>
        <taxon>Euteleostomi</taxon>
        <taxon>Actinopterygii</taxon>
        <taxon>Neopterygii</taxon>
        <taxon>Teleostei</taxon>
        <taxon>Neoteleostei</taxon>
        <taxon>Acanthomorphata</taxon>
        <taxon>Eupercaria</taxon>
        <taxon>Perciformes</taxon>
        <taxon>Percoidei</taxon>
        <taxon>Percidae</taxon>
        <taxon>Etheostomatinae</taxon>
        <taxon>Etheostoma</taxon>
    </lineage>
</organism>
<keyword evidence="4" id="KW-1185">Reference proteome</keyword>
<comment type="caution">
    <text evidence="3">The sequence shown here is derived from an EMBL/GenBank/DDBJ whole genome shotgun (WGS) entry which is preliminary data.</text>
</comment>
<keyword evidence="1" id="KW-0472">Membrane</keyword>
<dbReference type="PANTHER" id="PTHR45784:SF3">
    <property type="entry name" value="C-TYPE LECTIN DOMAIN FAMILY 4 MEMBER K-LIKE-RELATED"/>
    <property type="match status" value="1"/>
</dbReference>
<evidence type="ECO:0000313" key="3">
    <source>
        <dbReference type="EMBL" id="KAA8582633.1"/>
    </source>
</evidence>
<name>A0A5J5CP73_9PERO</name>
<dbReference type="PANTHER" id="PTHR45784">
    <property type="entry name" value="C-TYPE LECTIN DOMAIN FAMILY 20 MEMBER A-RELATED"/>
    <property type="match status" value="1"/>
</dbReference>
<dbReference type="EMBL" id="VOFY01000019">
    <property type="protein sequence ID" value="KAA8582633.1"/>
    <property type="molecule type" value="Genomic_DNA"/>
</dbReference>
<dbReference type="SMART" id="SM00034">
    <property type="entry name" value="CLECT"/>
    <property type="match status" value="2"/>
</dbReference>
<keyword evidence="1" id="KW-0812">Transmembrane</keyword>
<feature type="domain" description="C-type lectin" evidence="2">
    <location>
        <begin position="158"/>
        <end position="254"/>
    </location>
</feature>
<feature type="non-terminal residue" evidence="3">
    <location>
        <position position="336"/>
    </location>
</feature>
<dbReference type="Gene3D" id="3.10.100.10">
    <property type="entry name" value="Mannose-Binding Protein A, subunit A"/>
    <property type="match status" value="3"/>
</dbReference>
<evidence type="ECO:0000256" key="1">
    <source>
        <dbReference type="SAM" id="Phobius"/>
    </source>
</evidence>
<feature type="domain" description="C-type lectin" evidence="2">
    <location>
        <begin position="254"/>
        <end position="336"/>
    </location>
</feature>
<feature type="domain" description="C-type lectin" evidence="2">
    <location>
        <begin position="42"/>
        <end position="155"/>
    </location>
</feature>
<feature type="transmembrane region" description="Helical" evidence="1">
    <location>
        <begin position="20"/>
        <end position="40"/>
    </location>
</feature>
<gene>
    <name evidence="3" type="ORF">FQN60_006304</name>
</gene>
<evidence type="ECO:0000313" key="4">
    <source>
        <dbReference type="Proteomes" id="UP000327493"/>
    </source>
</evidence>
<dbReference type="CDD" id="cd00037">
    <property type="entry name" value="CLECT"/>
    <property type="match status" value="1"/>
</dbReference>
<protein>
    <recommendedName>
        <fullName evidence="2">C-type lectin domain-containing protein</fullName>
    </recommendedName>
</protein>
<dbReference type="AlphaFoldDB" id="A0A5J5CP73"/>